<accession>A0A1W4XL96</accession>
<evidence type="ECO:0000256" key="1">
    <source>
        <dbReference type="SAM" id="SignalP"/>
    </source>
</evidence>
<dbReference type="InParanoid" id="A0A1W4XL96"/>
<keyword evidence="2" id="KW-1185">Reference proteome</keyword>
<dbReference type="RefSeq" id="XP_018333243.1">
    <property type="nucleotide sequence ID" value="XM_018477741.1"/>
</dbReference>
<dbReference type="KEGG" id="apln:108742502"/>
<feature type="signal peptide" evidence="1">
    <location>
        <begin position="1"/>
        <end position="18"/>
    </location>
</feature>
<proteinExistence type="predicted"/>
<evidence type="ECO:0000313" key="3">
    <source>
        <dbReference type="RefSeq" id="XP_018333243.1"/>
    </source>
</evidence>
<feature type="chain" id="PRO_5010713588" evidence="1">
    <location>
        <begin position="19"/>
        <end position="107"/>
    </location>
</feature>
<reference evidence="3" key="1">
    <citation type="submission" date="2025-08" db="UniProtKB">
        <authorList>
            <consortium name="RefSeq"/>
        </authorList>
    </citation>
    <scope>IDENTIFICATION</scope>
    <source>
        <tissue evidence="3">Entire body</tissue>
    </source>
</reference>
<gene>
    <name evidence="3" type="primary">LOC108742502</name>
</gene>
<evidence type="ECO:0000313" key="2">
    <source>
        <dbReference type="Proteomes" id="UP000192223"/>
    </source>
</evidence>
<name>A0A1W4XL96_AGRPL</name>
<dbReference type="AlphaFoldDB" id="A0A1W4XL96"/>
<keyword evidence="1" id="KW-0732">Signal</keyword>
<organism evidence="2 3">
    <name type="scientific">Agrilus planipennis</name>
    <name type="common">Emerald ash borer</name>
    <name type="synonym">Agrilus marcopoli</name>
    <dbReference type="NCBI Taxonomy" id="224129"/>
    <lineage>
        <taxon>Eukaryota</taxon>
        <taxon>Metazoa</taxon>
        <taxon>Ecdysozoa</taxon>
        <taxon>Arthropoda</taxon>
        <taxon>Hexapoda</taxon>
        <taxon>Insecta</taxon>
        <taxon>Pterygota</taxon>
        <taxon>Neoptera</taxon>
        <taxon>Endopterygota</taxon>
        <taxon>Coleoptera</taxon>
        <taxon>Polyphaga</taxon>
        <taxon>Elateriformia</taxon>
        <taxon>Buprestoidea</taxon>
        <taxon>Buprestidae</taxon>
        <taxon>Agrilinae</taxon>
        <taxon>Agrilus</taxon>
    </lineage>
</organism>
<sequence length="107" mass="12804">MRCISLLDLLVLIFLVEGNLCFCLYKKMIEKFLSKPYWIELCRQEKFRRYKGNEFLCIFIPSIEKALKMCKHSKFRNRNKPQCSIFEGINIMEIGNRVPRNKDVCAF</sequence>
<dbReference type="GeneID" id="108742502"/>
<protein>
    <submittedName>
        <fullName evidence="3">Uncharacterized protein LOC108742502</fullName>
    </submittedName>
</protein>
<dbReference type="Proteomes" id="UP000192223">
    <property type="component" value="Unplaced"/>
</dbReference>